<keyword evidence="3" id="KW-1185">Reference proteome</keyword>
<dbReference type="OrthoDB" id="340962at2759"/>
<evidence type="ECO:0000313" key="3">
    <source>
        <dbReference type="Proteomes" id="UP000240830"/>
    </source>
</evidence>
<accession>A0A2H9TK40</accession>
<dbReference type="AlphaFoldDB" id="A0A2H9TK40"/>
<protein>
    <recommendedName>
        <fullName evidence="1">Cyclin N-terminal domain-containing protein</fullName>
    </recommendedName>
</protein>
<dbReference type="Proteomes" id="UP000240830">
    <property type="component" value="Unassembled WGS sequence"/>
</dbReference>
<reference evidence="2 3" key="1">
    <citation type="submission" date="2016-10" db="EMBL/GenBank/DDBJ databases">
        <title>The genome of Paramicrosporidium saccamoebae is the missing link in understanding Cryptomycota and Microsporidia evolution.</title>
        <authorList>
            <person name="Quandt C.A."/>
            <person name="Beaudet D."/>
            <person name="Corsaro D."/>
            <person name="Michel R."/>
            <person name="Corradi N."/>
            <person name="James T."/>
        </authorList>
    </citation>
    <scope>NUCLEOTIDE SEQUENCE [LARGE SCALE GENOMIC DNA]</scope>
    <source>
        <strain evidence="2 3">KSL3</strain>
    </source>
</reference>
<name>A0A2H9TK40_9FUNG</name>
<dbReference type="EMBL" id="MTSL01000141">
    <property type="protein sequence ID" value="PJF18131.1"/>
    <property type="molecule type" value="Genomic_DNA"/>
</dbReference>
<dbReference type="PANTHER" id="PTHR10026">
    <property type="entry name" value="CYCLIN"/>
    <property type="match status" value="1"/>
</dbReference>
<dbReference type="InterPro" id="IPR036915">
    <property type="entry name" value="Cyclin-like_sf"/>
</dbReference>
<dbReference type="SUPFAM" id="SSF47954">
    <property type="entry name" value="Cyclin-like"/>
    <property type="match status" value="2"/>
</dbReference>
<comment type="caution">
    <text evidence="2">The sequence shown here is derived from an EMBL/GenBank/DDBJ whole genome shotgun (WGS) entry which is preliminary data.</text>
</comment>
<dbReference type="InterPro" id="IPR043198">
    <property type="entry name" value="Cyclin/Ssn8"/>
</dbReference>
<dbReference type="GO" id="GO:0016538">
    <property type="term" value="F:cyclin-dependent protein serine/threonine kinase regulator activity"/>
    <property type="evidence" value="ECO:0007669"/>
    <property type="project" value="InterPro"/>
</dbReference>
<evidence type="ECO:0000259" key="1">
    <source>
        <dbReference type="Pfam" id="PF00134"/>
    </source>
</evidence>
<proteinExistence type="predicted"/>
<evidence type="ECO:0000313" key="2">
    <source>
        <dbReference type="EMBL" id="PJF18131.1"/>
    </source>
</evidence>
<sequence>MYTLFKSERVTTEEEISSMESDRVLLRSDDSFEEVSVVRPASCTRFTNRLVSKQTFGARPIYGGQLARAPLMDYFSRSHHNRHCIYTREKVAELRHAVNQEAVAGIKALLPADLEPPTAAEESALLQFYRLKIPELCRYFKFPPSVAATAHWLLTRLTLRHSWLTHDPKHTMLCCVWLATKCENLHLGMSDFAGKIPNTNVEWLGEMEFVLLAALEYQINFFAPATPLAGLLLDYKIGGTGDFSAEMPMEAGKMLDRICATDALLLYKPATLAGCALKMACDSPSMDAYLQEKCPSSLEELPRIKELLENASRIDAEQVKAIDRRLIQIRKHVS</sequence>
<dbReference type="CDD" id="cd20524">
    <property type="entry name" value="CYCLIN_CCNH_rpt1"/>
    <property type="match status" value="1"/>
</dbReference>
<dbReference type="Gene3D" id="1.10.472.10">
    <property type="entry name" value="Cyclin-like"/>
    <property type="match status" value="1"/>
</dbReference>
<feature type="domain" description="Cyclin N-terminal" evidence="1">
    <location>
        <begin position="133"/>
        <end position="220"/>
    </location>
</feature>
<gene>
    <name evidence="2" type="ORF">PSACC_02055</name>
</gene>
<dbReference type="InterPro" id="IPR006671">
    <property type="entry name" value="Cyclin_N"/>
</dbReference>
<dbReference type="STRING" id="1246581.A0A2H9TK40"/>
<dbReference type="Pfam" id="PF00134">
    <property type="entry name" value="Cyclin_N"/>
    <property type="match status" value="1"/>
</dbReference>
<organism evidence="2 3">
    <name type="scientific">Paramicrosporidium saccamoebae</name>
    <dbReference type="NCBI Taxonomy" id="1246581"/>
    <lineage>
        <taxon>Eukaryota</taxon>
        <taxon>Fungi</taxon>
        <taxon>Fungi incertae sedis</taxon>
        <taxon>Cryptomycota</taxon>
        <taxon>Cryptomycota incertae sedis</taxon>
        <taxon>Paramicrosporidium</taxon>
    </lineage>
</organism>
<dbReference type="GO" id="GO:0006357">
    <property type="term" value="P:regulation of transcription by RNA polymerase II"/>
    <property type="evidence" value="ECO:0007669"/>
    <property type="project" value="InterPro"/>
</dbReference>